<dbReference type="RefSeq" id="WP_148595869.1">
    <property type="nucleotide sequence ID" value="NZ_CP042997.1"/>
</dbReference>
<gene>
    <name evidence="1" type="ORF">OJF2_47140</name>
</gene>
<dbReference type="AlphaFoldDB" id="A0A5B9W7C5"/>
<proteinExistence type="predicted"/>
<dbReference type="Proteomes" id="UP000324233">
    <property type="component" value="Chromosome"/>
</dbReference>
<dbReference type="KEGG" id="agv:OJF2_47140"/>
<protein>
    <submittedName>
        <fullName evidence="1">Uncharacterized protein</fullName>
    </submittedName>
</protein>
<evidence type="ECO:0000313" key="1">
    <source>
        <dbReference type="EMBL" id="QEH36154.1"/>
    </source>
</evidence>
<name>A0A5B9W7C5_9BACT</name>
<keyword evidence="2" id="KW-1185">Reference proteome</keyword>
<reference evidence="1 2" key="1">
    <citation type="submission" date="2019-08" db="EMBL/GenBank/DDBJ databases">
        <title>Deep-cultivation of Planctomycetes and their phenomic and genomic characterization uncovers novel biology.</title>
        <authorList>
            <person name="Wiegand S."/>
            <person name="Jogler M."/>
            <person name="Boedeker C."/>
            <person name="Pinto D."/>
            <person name="Vollmers J."/>
            <person name="Rivas-Marin E."/>
            <person name="Kohn T."/>
            <person name="Peeters S.H."/>
            <person name="Heuer A."/>
            <person name="Rast P."/>
            <person name="Oberbeckmann S."/>
            <person name="Bunk B."/>
            <person name="Jeske O."/>
            <person name="Meyerdierks A."/>
            <person name="Storesund J.E."/>
            <person name="Kallscheuer N."/>
            <person name="Luecker S."/>
            <person name="Lage O.M."/>
            <person name="Pohl T."/>
            <person name="Merkel B.J."/>
            <person name="Hornburger P."/>
            <person name="Mueller R.-W."/>
            <person name="Bruemmer F."/>
            <person name="Labrenz M."/>
            <person name="Spormann A.M."/>
            <person name="Op den Camp H."/>
            <person name="Overmann J."/>
            <person name="Amann R."/>
            <person name="Jetten M.S.M."/>
            <person name="Mascher T."/>
            <person name="Medema M.H."/>
            <person name="Devos D.P."/>
            <person name="Kaster A.-K."/>
            <person name="Ovreas L."/>
            <person name="Rohde M."/>
            <person name="Galperin M.Y."/>
            <person name="Jogler C."/>
        </authorList>
    </citation>
    <scope>NUCLEOTIDE SEQUENCE [LARGE SCALE GENOMIC DNA]</scope>
    <source>
        <strain evidence="1 2">OJF2</strain>
    </source>
</reference>
<dbReference type="EMBL" id="CP042997">
    <property type="protein sequence ID" value="QEH36154.1"/>
    <property type="molecule type" value="Genomic_DNA"/>
</dbReference>
<organism evidence="1 2">
    <name type="scientific">Aquisphaera giovannonii</name>
    <dbReference type="NCBI Taxonomy" id="406548"/>
    <lineage>
        <taxon>Bacteria</taxon>
        <taxon>Pseudomonadati</taxon>
        <taxon>Planctomycetota</taxon>
        <taxon>Planctomycetia</taxon>
        <taxon>Isosphaerales</taxon>
        <taxon>Isosphaeraceae</taxon>
        <taxon>Aquisphaera</taxon>
    </lineage>
</organism>
<dbReference type="OrthoDB" id="289588at2"/>
<evidence type="ECO:0000313" key="2">
    <source>
        <dbReference type="Proteomes" id="UP000324233"/>
    </source>
</evidence>
<accession>A0A5B9W7C5</accession>
<sequence>MDSHSYFERLIASVERIARHAYYPGIEQTINLVLQDVEDLGIAGQISAEQCEALRFILLGMTMNVPSAANAA</sequence>